<comment type="caution">
    <text evidence="8">The sequence shown here is derived from an EMBL/GenBank/DDBJ whole genome shotgun (WGS) entry which is preliminary data.</text>
</comment>
<feature type="binding site" evidence="6">
    <location>
        <position position="82"/>
    </location>
    <ligand>
        <name>substrate</name>
    </ligand>
</feature>
<dbReference type="InterPro" id="IPR036005">
    <property type="entry name" value="Creatinase/aminopeptidase-like"/>
</dbReference>
<sequence>MLFGRGIELKNRTQLGYIRQAALIVNQIHEAVWENARAGVTPRQIDEISAQVIADGGAHSNFLGYFDYPATICISVNDTVVHGIPGDVPFEVGDLVSFDCGCYLERDGKQWHGDSAFSVIIGEEPAPKPDPSISAHAYPTSSEKEQLLEITRYSTWAGVAAIAGPRARVNDIGAAIEDAVESFSERFGWTAGIVEEFTGHGIGTAMHQAPDVFNFREAGRSAAIKPGMVLCVEPILTRGSNRVTTLADDWTVKTVDHALACHWEAQVAVLPEGICVLNQPDFGQAALAPFGIKPVKL</sequence>
<dbReference type="HAMAP" id="MF_01974">
    <property type="entry name" value="MetAP_1"/>
    <property type="match status" value="1"/>
</dbReference>
<proteinExistence type="inferred from homology"/>
<keyword evidence="4 6" id="KW-0479">Metal-binding</keyword>
<dbReference type="RefSeq" id="WP_024059746.1">
    <property type="nucleotide sequence ID" value="NZ_JAGZVZ010000002.1"/>
</dbReference>
<dbReference type="GO" id="GO:0004239">
    <property type="term" value="F:initiator methionyl aminopeptidase activity"/>
    <property type="evidence" value="ECO:0007669"/>
    <property type="project" value="UniProtKB-UniRule"/>
</dbReference>
<evidence type="ECO:0000256" key="4">
    <source>
        <dbReference type="ARBA" id="ARBA00022723"/>
    </source>
</evidence>
<evidence type="ECO:0000259" key="7">
    <source>
        <dbReference type="Pfam" id="PF00557"/>
    </source>
</evidence>
<dbReference type="EC" id="3.4.11.18" evidence="6"/>
<dbReference type="GO" id="GO:0006508">
    <property type="term" value="P:proteolysis"/>
    <property type="evidence" value="ECO:0007669"/>
    <property type="project" value="UniProtKB-KW"/>
</dbReference>
<accession>A0AAJ1BBZ1</accession>
<feature type="binding site" evidence="6">
    <location>
        <position position="99"/>
    </location>
    <ligand>
        <name>a divalent metal cation</name>
        <dbReference type="ChEBI" id="CHEBI:60240"/>
        <label>1</label>
    </ligand>
</feature>
<comment type="catalytic activity">
    <reaction evidence="6">
        <text>Release of N-terminal amino acids, preferentially methionine, from peptides and arylamides.</text>
        <dbReference type="EC" id="3.4.11.18"/>
    </reaction>
</comment>
<evidence type="ECO:0000313" key="8">
    <source>
        <dbReference type="EMBL" id="MCG4618072.1"/>
    </source>
</evidence>
<keyword evidence="5 6" id="KW-0378">Hydrolase</keyword>
<feature type="binding site" evidence="6">
    <location>
        <position position="207"/>
    </location>
    <ligand>
        <name>substrate</name>
    </ligand>
</feature>
<evidence type="ECO:0000256" key="5">
    <source>
        <dbReference type="ARBA" id="ARBA00022801"/>
    </source>
</evidence>
<comment type="cofactor">
    <cofactor evidence="6">
        <name>Co(2+)</name>
        <dbReference type="ChEBI" id="CHEBI:48828"/>
    </cofactor>
    <cofactor evidence="6">
        <name>Zn(2+)</name>
        <dbReference type="ChEBI" id="CHEBI:29105"/>
    </cofactor>
    <cofactor evidence="6">
        <name>Mn(2+)</name>
        <dbReference type="ChEBI" id="CHEBI:29035"/>
    </cofactor>
    <cofactor evidence="6">
        <name>Fe(2+)</name>
        <dbReference type="ChEBI" id="CHEBI:29033"/>
    </cofactor>
    <text evidence="6">Binds 2 divalent metal cations per subunit. Has a high-affinity and a low affinity metal-binding site. The true nature of the physiological cofactor is under debate. The enzyme is active with cobalt, zinc, manganese or divalent iron ions. Most likely, methionine aminopeptidases function as mononuclear Fe(2+)-metalloproteases under physiological conditions, and the catalytically relevant metal-binding site has been assigned to the histidine-containing high-affinity site.</text>
</comment>
<feature type="binding site" evidence="6">
    <location>
        <position position="264"/>
    </location>
    <ligand>
        <name>a divalent metal cation</name>
        <dbReference type="ChEBI" id="CHEBI:60240"/>
        <label>1</label>
    </ligand>
</feature>
<protein>
    <recommendedName>
        <fullName evidence="6">Methionine aminopeptidase</fullName>
        <shortName evidence="6">MAP</shortName>
        <shortName evidence="6">MetAP</shortName>
        <ecNumber evidence="6">3.4.11.18</ecNumber>
    </recommendedName>
    <alternativeName>
        <fullName evidence="6">Peptidase M</fullName>
    </alternativeName>
</protein>
<gene>
    <name evidence="6 8" type="primary">map</name>
    <name evidence="8" type="ORF">L0M99_06150</name>
</gene>
<evidence type="ECO:0000256" key="2">
    <source>
        <dbReference type="ARBA" id="ARBA00022438"/>
    </source>
</evidence>
<feature type="binding site" evidence="6">
    <location>
        <position position="200"/>
    </location>
    <ligand>
        <name>a divalent metal cation</name>
        <dbReference type="ChEBI" id="CHEBI:60240"/>
        <label>2</label>
        <note>catalytic</note>
    </ligand>
</feature>
<dbReference type="InterPro" id="IPR002467">
    <property type="entry name" value="Pept_M24A_MAP1"/>
</dbReference>
<dbReference type="GO" id="GO:0070006">
    <property type="term" value="F:metalloaminopeptidase activity"/>
    <property type="evidence" value="ECO:0007669"/>
    <property type="project" value="UniProtKB-UniRule"/>
</dbReference>
<organism evidence="8 9">
    <name type="scientific">Varibaculum cambriense</name>
    <dbReference type="NCBI Taxonomy" id="184870"/>
    <lineage>
        <taxon>Bacteria</taxon>
        <taxon>Bacillati</taxon>
        <taxon>Actinomycetota</taxon>
        <taxon>Actinomycetes</taxon>
        <taxon>Actinomycetales</taxon>
        <taxon>Actinomycetaceae</taxon>
        <taxon>Varibaculum</taxon>
    </lineage>
</organism>
<dbReference type="Pfam" id="PF00557">
    <property type="entry name" value="Peptidase_M24"/>
    <property type="match status" value="1"/>
</dbReference>
<feature type="domain" description="Peptidase M24" evidence="7">
    <location>
        <begin position="18"/>
        <end position="237"/>
    </location>
</feature>
<dbReference type="GO" id="GO:0046872">
    <property type="term" value="F:metal ion binding"/>
    <property type="evidence" value="ECO:0007669"/>
    <property type="project" value="UniProtKB-UniRule"/>
</dbReference>
<dbReference type="Gene3D" id="3.90.230.10">
    <property type="entry name" value="Creatinase/methionine aminopeptidase superfamily"/>
    <property type="match status" value="1"/>
</dbReference>
<feature type="binding site" evidence="6">
    <location>
        <position position="114"/>
    </location>
    <ligand>
        <name>a divalent metal cation</name>
        <dbReference type="ChEBI" id="CHEBI:60240"/>
        <label>2</label>
        <note>catalytic</note>
    </ligand>
</feature>
<evidence type="ECO:0000313" key="9">
    <source>
        <dbReference type="Proteomes" id="UP001200537"/>
    </source>
</evidence>
<dbReference type="PANTHER" id="PTHR43330:SF27">
    <property type="entry name" value="METHIONINE AMINOPEPTIDASE"/>
    <property type="match status" value="1"/>
</dbReference>
<dbReference type="Proteomes" id="UP001200537">
    <property type="component" value="Unassembled WGS sequence"/>
</dbReference>
<keyword evidence="3 6" id="KW-0645">Protease</keyword>
<name>A0AAJ1BBZ1_9ACTO</name>
<dbReference type="PROSITE" id="PS00680">
    <property type="entry name" value="MAP_1"/>
    <property type="match status" value="1"/>
</dbReference>
<feature type="binding site" evidence="6">
    <location>
        <position position="114"/>
    </location>
    <ligand>
        <name>a divalent metal cation</name>
        <dbReference type="ChEBI" id="CHEBI:60240"/>
        <label>1</label>
    </ligand>
</feature>
<evidence type="ECO:0000256" key="6">
    <source>
        <dbReference type="HAMAP-Rule" id="MF_01974"/>
    </source>
</evidence>
<dbReference type="SUPFAM" id="SSF55920">
    <property type="entry name" value="Creatinase/aminopeptidase"/>
    <property type="match status" value="1"/>
</dbReference>
<feature type="binding site" evidence="6">
    <location>
        <position position="233"/>
    </location>
    <ligand>
        <name>a divalent metal cation</name>
        <dbReference type="ChEBI" id="CHEBI:60240"/>
        <label>2</label>
        <note>catalytic</note>
    </ligand>
</feature>
<dbReference type="EMBL" id="JAKNHJ010000010">
    <property type="protein sequence ID" value="MCG4618072.1"/>
    <property type="molecule type" value="Genomic_DNA"/>
</dbReference>
<reference evidence="8" key="1">
    <citation type="submission" date="2022-01" db="EMBL/GenBank/DDBJ databases">
        <title>Collection of gut derived symbiotic bacterial strains cultured from healthy donors.</title>
        <authorList>
            <person name="Lin H."/>
            <person name="Kohout C."/>
            <person name="Waligurski E."/>
            <person name="Pamer E.G."/>
        </authorList>
    </citation>
    <scope>NUCLEOTIDE SEQUENCE</scope>
    <source>
        <strain evidence="8">DFI.7.46</strain>
    </source>
</reference>
<comment type="function">
    <text evidence="1 6">Removes the N-terminal methionine from nascent proteins. The N-terminal methionine is often cleaved when the second residue in the primary sequence is small and uncharged (Met-Ala-, Cys, Gly, Pro, Ser, Thr, or Val). Requires deformylation of the N(alpha)-formylated initiator methionine before it can be hydrolyzed.</text>
</comment>
<evidence type="ECO:0000256" key="3">
    <source>
        <dbReference type="ARBA" id="ARBA00022670"/>
    </source>
</evidence>
<dbReference type="GO" id="GO:0005829">
    <property type="term" value="C:cytosol"/>
    <property type="evidence" value="ECO:0007669"/>
    <property type="project" value="TreeGrafter"/>
</dbReference>
<keyword evidence="2 6" id="KW-0031">Aminopeptidase</keyword>
<dbReference type="NCBIfam" id="TIGR00500">
    <property type="entry name" value="met_pdase_I"/>
    <property type="match status" value="1"/>
</dbReference>
<comment type="similarity">
    <text evidence="6">Belongs to the peptidase M24A family. Methionine aminopeptidase type 1 subfamily.</text>
</comment>
<feature type="binding site" evidence="6">
    <location>
        <position position="264"/>
    </location>
    <ligand>
        <name>a divalent metal cation</name>
        <dbReference type="ChEBI" id="CHEBI:60240"/>
        <label>2</label>
        <note>catalytic</note>
    </ligand>
</feature>
<evidence type="ECO:0000256" key="1">
    <source>
        <dbReference type="ARBA" id="ARBA00002521"/>
    </source>
</evidence>
<dbReference type="PANTHER" id="PTHR43330">
    <property type="entry name" value="METHIONINE AMINOPEPTIDASE"/>
    <property type="match status" value="1"/>
</dbReference>
<comment type="subunit">
    <text evidence="6">Monomer.</text>
</comment>
<dbReference type="AlphaFoldDB" id="A0AAJ1BBZ1"/>
<dbReference type="InterPro" id="IPR000994">
    <property type="entry name" value="Pept_M24"/>
</dbReference>